<accession>A0A6A3NR14</accession>
<dbReference type="EMBL" id="QXFT01000239">
    <property type="protein sequence ID" value="KAE9349848.1"/>
    <property type="molecule type" value="Genomic_DNA"/>
</dbReference>
<sequence>MDRCFQDSASPTPNDDNEDDVSLSLPLTQQVADVDVSADLPLSHHDVAEPLRKNFTATDDLILLRAVNMAKPWEAVKGTANGIMKCFDKIADICRDVDGFVQDKPGTALRTRFDKLIRQHRDAEGVSRRASGTVEEYNERDVLLQDIATRMNDWKERQESEKQVQRAKSDGIEASGALMRRLAMGEIEDELPGGGGSADEKAHNGANDNAMTNQKRANNTNSGRPAKVTKTERVAAVTDAIALAIGEMNKGNPEKYAYLNSRLQFEKEEAERKREHEVRMEAQRQRAERARDERLLAAEHARERFMLQLLEIAVGKGKESNQ</sequence>
<evidence type="ECO:0000313" key="3">
    <source>
        <dbReference type="EMBL" id="KAE9043448.1"/>
    </source>
</evidence>
<dbReference type="PANTHER" id="PTHR37558">
    <property type="entry name" value="HTH CENPB-TYPE DOMAIN-CONTAINING PROTEIN"/>
    <property type="match status" value="1"/>
</dbReference>
<evidence type="ECO:0000313" key="7">
    <source>
        <dbReference type="Proteomes" id="UP000434957"/>
    </source>
</evidence>
<feature type="compositionally biased region" description="Polar residues" evidence="2">
    <location>
        <begin position="206"/>
        <end position="223"/>
    </location>
</feature>
<name>A0A6A3NR14_9STRA</name>
<feature type="region of interest" description="Disordered" evidence="2">
    <location>
        <begin position="188"/>
        <end position="231"/>
    </location>
</feature>
<feature type="region of interest" description="Disordered" evidence="2">
    <location>
        <begin position="1"/>
        <end position="21"/>
    </location>
</feature>
<dbReference type="Proteomes" id="UP000434957">
    <property type="component" value="Unassembled WGS sequence"/>
</dbReference>
<comment type="caution">
    <text evidence="4">The sequence shown here is derived from an EMBL/GenBank/DDBJ whole genome shotgun (WGS) entry which is preliminary data.</text>
</comment>
<evidence type="ECO:0000313" key="6">
    <source>
        <dbReference type="Proteomes" id="UP000429607"/>
    </source>
</evidence>
<gene>
    <name evidence="4" type="ORF">PR001_g4037</name>
    <name evidence="3" type="ORF">PR002_g3332</name>
    <name evidence="5" type="ORF">PR003_g5651</name>
</gene>
<evidence type="ECO:0000256" key="2">
    <source>
        <dbReference type="SAM" id="MobiDB-lite"/>
    </source>
</evidence>
<evidence type="ECO:0000313" key="5">
    <source>
        <dbReference type="EMBL" id="KAE9349848.1"/>
    </source>
</evidence>
<evidence type="ECO:0000313" key="4">
    <source>
        <dbReference type="EMBL" id="KAE9047869.1"/>
    </source>
</evidence>
<dbReference type="Proteomes" id="UP000429607">
    <property type="component" value="Unassembled WGS sequence"/>
</dbReference>
<evidence type="ECO:0000256" key="1">
    <source>
        <dbReference type="SAM" id="Coils"/>
    </source>
</evidence>
<dbReference type="OrthoDB" id="115555at2759"/>
<dbReference type="PANTHER" id="PTHR37558:SF1">
    <property type="entry name" value="HTH CENPB-TYPE DOMAIN-CONTAINING PROTEIN"/>
    <property type="match status" value="1"/>
</dbReference>
<organism evidence="4 6">
    <name type="scientific">Phytophthora rubi</name>
    <dbReference type="NCBI Taxonomy" id="129364"/>
    <lineage>
        <taxon>Eukaryota</taxon>
        <taxon>Sar</taxon>
        <taxon>Stramenopiles</taxon>
        <taxon>Oomycota</taxon>
        <taxon>Peronosporomycetes</taxon>
        <taxon>Peronosporales</taxon>
        <taxon>Peronosporaceae</taxon>
        <taxon>Phytophthora</taxon>
    </lineage>
</organism>
<dbReference type="Proteomes" id="UP000435112">
    <property type="component" value="Unassembled WGS sequence"/>
</dbReference>
<dbReference type="AlphaFoldDB" id="A0A6A3NR14"/>
<dbReference type="EMBL" id="QXFU01000122">
    <property type="protein sequence ID" value="KAE9043448.1"/>
    <property type="molecule type" value="Genomic_DNA"/>
</dbReference>
<proteinExistence type="predicted"/>
<reference evidence="6 8" key="1">
    <citation type="submission" date="2018-09" db="EMBL/GenBank/DDBJ databases">
        <title>Genomic investigation of the strawberry pathogen Phytophthora fragariae indicates pathogenicity is determined by transcriptional variation in three key races.</title>
        <authorList>
            <person name="Adams T.M."/>
            <person name="Armitage A.D."/>
            <person name="Sobczyk M.K."/>
            <person name="Bates H.J."/>
            <person name="Dunwell J.M."/>
            <person name="Nellist C.F."/>
            <person name="Harrison R.J."/>
        </authorList>
    </citation>
    <scope>NUCLEOTIDE SEQUENCE [LARGE SCALE GENOMIC DNA]</scope>
    <source>
        <strain evidence="4 6">SCRP249</strain>
        <strain evidence="3 8">SCRP324</strain>
        <strain evidence="5 7">SCRP333</strain>
    </source>
</reference>
<keyword evidence="7" id="KW-1185">Reference proteome</keyword>
<protein>
    <submittedName>
        <fullName evidence="4">Uncharacterized protein</fullName>
    </submittedName>
</protein>
<feature type="coiled-coil region" evidence="1">
    <location>
        <begin position="265"/>
        <end position="293"/>
    </location>
</feature>
<evidence type="ECO:0000313" key="8">
    <source>
        <dbReference type="Proteomes" id="UP000435112"/>
    </source>
</evidence>
<keyword evidence="1" id="KW-0175">Coiled coil</keyword>
<dbReference type="EMBL" id="QXFV01000158">
    <property type="protein sequence ID" value="KAE9047869.1"/>
    <property type="molecule type" value="Genomic_DNA"/>
</dbReference>